<proteinExistence type="predicted"/>
<keyword evidence="1" id="KW-1133">Transmembrane helix</keyword>
<evidence type="ECO:0000313" key="3">
    <source>
        <dbReference type="Proteomes" id="UP000887013"/>
    </source>
</evidence>
<evidence type="ECO:0000313" key="2">
    <source>
        <dbReference type="EMBL" id="GFU07611.1"/>
    </source>
</evidence>
<organism evidence="2 3">
    <name type="scientific">Nephila pilipes</name>
    <name type="common">Giant wood spider</name>
    <name type="synonym">Nephila maculata</name>
    <dbReference type="NCBI Taxonomy" id="299642"/>
    <lineage>
        <taxon>Eukaryota</taxon>
        <taxon>Metazoa</taxon>
        <taxon>Ecdysozoa</taxon>
        <taxon>Arthropoda</taxon>
        <taxon>Chelicerata</taxon>
        <taxon>Arachnida</taxon>
        <taxon>Araneae</taxon>
        <taxon>Araneomorphae</taxon>
        <taxon>Entelegynae</taxon>
        <taxon>Araneoidea</taxon>
        <taxon>Nephilidae</taxon>
        <taxon>Nephila</taxon>
    </lineage>
</organism>
<keyword evidence="1" id="KW-0472">Membrane</keyword>
<reference evidence="2" key="1">
    <citation type="submission" date="2020-08" db="EMBL/GenBank/DDBJ databases">
        <title>Multicomponent nature underlies the extraordinary mechanical properties of spider dragline silk.</title>
        <authorList>
            <person name="Kono N."/>
            <person name="Nakamura H."/>
            <person name="Mori M."/>
            <person name="Yoshida Y."/>
            <person name="Ohtoshi R."/>
            <person name="Malay A.D."/>
            <person name="Moran D.A.P."/>
            <person name="Tomita M."/>
            <person name="Numata K."/>
            <person name="Arakawa K."/>
        </authorList>
    </citation>
    <scope>NUCLEOTIDE SEQUENCE</scope>
</reference>
<dbReference type="EMBL" id="BMAW01028489">
    <property type="protein sequence ID" value="GFU07611.1"/>
    <property type="molecule type" value="Genomic_DNA"/>
</dbReference>
<evidence type="ECO:0000256" key="1">
    <source>
        <dbReference type="SAM" id="Phobius"/>
    </source>
</evidence>
<comment type="caution">
    <text evidence="2">The sequence shown here is derived from an EMBL/GenBank/DDBJ whole genome shotgun (WGS) entry which is preliminary data.</text>
</comment>
<dbReference type="Proteomes" id="UP000887013">
    <property type="component" value="Unassembled WGS sequence"/>
</dbReference>
<sequence length="145" mass="16587">MVMKVHHVSVIWRGRVIAVALSFMFFRFLAFQKAFQRHKRVASLPRVKAPVKTFYSTAQQIASTCRTVTSCHTDKRKELPAVSYLPCHAKDNLFTGWNELSDRLASLRQSSVLPFRGPSYHGLRLHTYRSLSLSPNGFLIVLSEH</sequence>
<name>A0A8X6Q9P1_NEPPI</name>
<protein>
    <submittedName>
        <fullName evidence="2">Uncharacterized protein</fullName>
    </submittedName>
</protein>
<feature type="transmembrane region" description="Helical" evidence="1">
    <location>
        <begin position="12"/>
        <end position="30"/>
    </location>
</feature>
<keyword evidence="3" id="KW-1185">Reference proteome</keyword>
<gene>
    <name evidence="2" type="ORF">NPIL_185061</name>
</gene>
<dbReference type="AlphaFoldDB" id="A0A8X6Q9P1"/>
<dbReference type="OrthoDB" id="10621088at2759"/>
<keyword evidence="1" id="KW-0812">Transmembrane</keyword>
<accession>A0A8X6Q9P1</accession>